<evidence type="ECO:0000256" key="1">
    <source>
        <dbReference type="SAM" id="MobiDB-lite"/>
    </source>
</evidence>
<organism evidence="2">
    <name type="scientific">uncultured Rubrobacteraceae bacterium</name>
    <dbReference type="NCBI Taxonomy" id="349277"/>
    <lineage>
        <taxon>Bacteria</taxon>
        <taxon>Bacillati</taxon>
        <taxon>Actinomycetota</taxon>
        <taxon>Rubrobacteria</taxon>
        <taxon>Rubrobacterales</taxon>
        <taxon>Rubrobacteraceae</taxon>
        <taxon>environmental samples</taxon>
    </lineage>
</organism>
<feature type="compositionally biased region" description="Gly residues" evidence="1">
    <location>
        <begin position="188"/>
        <end position="197"/>
    </location>
</feature>
<dbReference type="EMBL" id="CADCUV010000159">
    <property type="protein sequence ID" value="CAA9432106.1"/>
    <property type="molecule type" value="Genomic_DNA"/>
</dbReference>
<feature type="compositionally biased region" description="Gly residues" evidence="1">
    <location>
        <begin position="80"/>
        <end position="97"/>
    </location>
</feature>
<protein>
    <submittedName>
        <fullName evidence="2">7,8-didemethyl-8-hydroxy-5-deazariboflavin synthase subunit 1 / 7,8-didemethyl-8-hydroxy-5-deazariboflavin synthase subunit 2</fullName>
    </submittedName>
</protein>
<feature type="compositionally biased region" description="Basic residues" evidence="1">
    <location>
        <begin position="62"/>
        <end position="71"/>
    </location>
</feature>
<feature type="compositionally biased region" description="Basic and acidic residues" evidence="1">
    <location>
        <begin position="1"/>
        <end position="15"/>
    </location>
</feature>
<feature type="region of interest" description="Disordered" evidence="1">
    <location>
        <begin position="53"/>
        <end position="197"/>
    </location>
</feature>
<sequence length="197" mass="20098">ARGDGRWGEAREDLRAGMGGIRRPRAGDEGGVRGPRQGLRAARNLLAQGIYPPHQALPRQLRLLHLRPRPPPRRERLPDAGGGAGDRAGGCRGGVQGGALHARGQAREALPGGQAGAAADGLRDDNRVPGPLLPARSGGDGATSPRQPRGALGGRGAESQARLRLAGDHAGAGLRPAARPEPRPLGLAGQGAGQAPK</sequence>
<gene>
    <name evidence="2" type="ORF">AVDCRST_MAG22-3365</name>
</gene>
<feature type="non-terminal residue" evidence="2">
    <location>
        <position position="197"/>
    </location>
</feature>
<proteinExistence type="predicted"/>
<accession>A0A6J4Q9L5</accession>
<evidence type="ECO:0000313" key="2">
    <source>
        <dbReference type="EMBL" id="CAA9432106.1"/>
    </source>
</evidence>
<feature type="region of interest" description="Disordered" evidence="1">
    <location>
        <begin position="1"/>
        <end position="37"/>
    </location>
</feature>
<reference evidence="2" key="1">
    <citation type="submission" date="2020-02" db="EMBL/GenBank/DDBJ databases">
        <authorList>
            <person name="Meier V. D."/>
        </authorList>
    </citation>
    <scope>NUCLEOTIDE SEQUENCE</scope>
    <source>
        <strain evidence="2">AVDCRST_MAG22</strain>
    </source>
</reference>
<feature type="non-terminal residue" evidence="2">
    <location>
        <position position="1"/>
    </location>
</feature>
<name>A0A6J4Q9L5_9ACTN</name>
<dbReference type="AlphaFoldDB" id="A0A6J4Q9L5"/>